<keyword evidence="14" id="KW-1185">Reference proteome</keyword>
<dbReference type="SUPFAM" id="SSF141868">
    <property type="entry name" value="EAL domain-like"/>
    <property type="match status" value="1"/>
</dbReference>
<name>A0AAX2ACU3_9BACT</name>
<evidence type="ECO:0000313" key="13">
    <source>
        <dbReference type="Proteomes" id="UP000253850"/>
    </source>
</evidence>
<evidence type="ECO:0000256" key="1">
    <source>
        <dbReference type="ARBA" id="ARBA00004651"/>
    </source>
</evidence>
<dbReference type="Proteomes" id="UP000289193">
    <property type="component" value="Unassembled WGS sequence"/>
</dbReference>
<dbReference type="CDD" id="cd01948">
    <property type="entry name" value="EAL"/>
    <property type="match status" value="1"/>
</dbReference>
<evidence type="ECO:0000313" key="14">
    <source>
        <dbReference type="Proteomes" id="UP000289193"/>
    </source>
</evidence>
<evidence type="ECO:0000313" key="12">
    <source>
        <dbReference type="EMBL" id="RXK10476.1"/>
    </source>
</evidence>
<keyword evidence="7 8" id="KW-0472">Membrane</keyword>
<protein>
    <submittedName>
        <fullName evidence="11">Diguanylate phosphodiesterase (CelB domain)</fullName>
    </submittedName>
</protein>
<feature type="transmembrane region" description="Helical" evidence="8">
    <location>
        <begin position="20"/>
        <end position="38"/>
    </location>
</feature>
<keyword evidence="4" id="KW-0762">Sugar transport</keyword>
<evidence type="ECO:0000256" key="8">
    <source>
        <dbReference type="SAM" id="Phobius"/>
    </source>
</evidence>
<feature type="domain" description="EAL" evidence="9">
    <location>
        <begin position="415"/>
        <end position="660"/>
    </location>
</feature>
<dbReference type="GO" id="GO:0008982">
    <property type="term" value="F:protein-N(PI)-phosphohistidine-sugar phosphotransferase activity"/>
    <property type="evidence" value="ECO:0007669"/>
    <property type="project" value="InterPro"/>
</dbReference>
<dbReference type="PANTHER" id="PTHR33121">
    <property type="entry name" value="CYCLIC DI-GMP PHOSPHODIESTERASE PDEF"/>
    <property type="match status" value="1"/>
</dbReference>
<evidence type="ECO:0000256" key="7">
    <source>
        <dbReference type="ARBA" id="ARBA00023136"/>
    </source>
</evidence>
<dbReference type="InterPro" id="IPR004501">
    <property type="entry name" value="PTS_EIIC_3"/>
</dbReference>
<feature type="transmembrane region" description="Helical" evidence="8">
    <location>
        <begin position="111"/>
        <end position="129"/>
    </location>
</feature>
<dbReference type="EMBL" id="PDKM01000002">
    <property type="protein sequence ID" value="RXK10476.1"/>
    <property type="molecule type" value="Genomic_DNA"/>
</dbReference>
<comment type="subcellular location">
    <subcellularLocation>
        <location evidence="1">Cell membrane</location>
        <topology evidence="1">Multi-pass membrane protein</topology>
    </subcellularLocation>
</comment>
<dbReference type="InterPro" id="IPR003352">
    <property type="entry name" value="PTS_EIIC"/>
</dbReference>
<evidence type="ECO:0000313" key="11">
    <source>
        <dbReference type="EMBL" id="AXH12600.1"/>
    </source>
</evidence>
<dbReference type="PROSITE" id="PS50883">
    <property type="entry name" value="EAL"/>
    <property type="match status" value="1"/>
</dbReference>
<feature type="domain" description="PTS EIIC type-3" evidence="10">
    <location>
        <begin position="1"/>
        <end position="370"/>
    </location>
</feature>
<dbReference type="PROSITE" id="PS51105">
    <property type="entry name" value="PTS_EIIC_TYPE_3"/>
    <property type="match status" value="1"/>
</dbReference>
<dbReference type="KEGG" id="hbv:ABIV_1610"/>
<dbReference type="Proteomes" id="UP000253850">
    <property type="component" value="Chromosome"/>
</dbReference>
<feature type="transmembrane region" description="Helical" evidence="8">
    <location>
        <begin position="301"/>
        <end position="319"/>
    </location>
</feature>
<organism evidence="12 14">
    <name type="scientific">Halarcobacter bivalviorum</name>
    <dbReference type="NCBI Taxonomy" id="663364"/>
    <lineage>
        <taxon>Bacteria</taxon>
        <taxon>Pseudomonadati</taxon>
        <taxon>Campylobacterota</taxon>
        <taxon>Epsilonproteobacteria</taxon>
        <taxon>Campylobacterales</taxon>
        <taxon>Arcobacteraceae</taxon>
        <taxon>Halarcobacter</taxon>
    </lineage>
</organism>
<reference evidence="11 13" key="2">
    <citation type="submission" date="2018-07" db="EMBL/GenBank/DDBJ databases">
        <title>Complete genome of the Arcobacter bivalviorum type strain LMG 26154.</title>
        <authorList>
            <person name="Miller W.G."/>
            <person name="Yee E."/>
            <person name="Bono J.L."/>
        </authorList>
    </citation>
    <scope>NUCLEOTIDE SEQUENCE [LARGE SCALE GENOMIC DNA]</scope>
    <source>
        <strain evidence="11 13">LMG 26154</strain>
    </source>
</reference>
<dbReference type="EMBL" id="CP031217">
    <property type="protein sequence ID" value="AXH12600.1"/>
    <property type="molecule type" value="Genomic_DNA"/>
</dbReference>
<feature type="transmembrane region" description="Helical" evidence="8">
    <location>
        <begin position="79"/>
        <end position="99"/>
    </location>
</feature>
<evidence type="ECO:0000256" key="3">
    <source>
        <dbReference type="ARBA" id="ARBA00022475"/>
    </source>
</evidence>
<reference evidence="12 14" key="1">
    <citation type="submission" date="2017-10" db="EMBL/GenBank/DDBJ databases">
        <title>Genomics of the genus Arcobacter.</title>
        <authorList>
            <person name="Perez-Cataluna A."/>
            <person name="Figueras M.J."/>
        </authorList>
    </citation>
    <scope>NUCLEOTIDE SEQUENCE [LARGE SCALE GENOMIC DNA]</scope>
    <source>
        <strain evidence="12 14">CECT 7835</strain>
    </source>
</reference>
<sequence>MRLTNNLLHLSLREAFLDIVPYYIISSIGILLIDVFNIDKQNANVVVLALLNITDIFIYVFPLFLTICIAHHLANNYHVHRFIIIGVSLLVFISLAWTIDENQNFHYEKNMTLYALIIPIICMYSYLFLSKISFLQIIKEDLVSKQLKVVVNSIIPVLIIYIFFILILPYLSLFVQTILFDVFHDTVESLSLMAKSFIQLVVTHVVWWLTGIHGTHVYMIFADTSYLNEEIFKNLTADVFFFAFLVTGGAGATLSLLIAIVLKSRNEYDRKIAYISLPFAVFNINEILLFGLPLIMNLTFVIPFLLVPIFNFAMSYMFFSYFPIPESTYTISWTTPVFLSGYFLGNGQTFIFVLLQLINLVVGVFIYYPFLKKYEEDKSLNQDAKKLRDKFGIKEEINTMNELKFLKTQAEIIQEQSDTHKMVDELISGDLLLYYQPKIDVTQNRCYGFEALLRFSKPDGTITGPYFISQIEKAGFAYVIDLWVIKKVYEDLNRWSIQGFNPKISINLSPESISDTYIVDKIIKRLKGKNIEIEILERTFAEEHSVFMNNIMKLKRNGFVISVDDFGTGFSSLQYLHTLPANIIKLDKALLDNTKTIEGKTLYRNISKMCLDLNYILIAEGIETQEDKEFVRSVGINIIQGFYFSQAIPFEKVKDYCNNF</sequence>
<feature type="transmembrane region" description="Helical" evidence="8">
    <location>
        <begin position="350"/>
        <end position="370"/>
    </location>
</feature>
<evidence type="ECO:0000256" key="2">
    <source>
        <dbReference type="ARBA" id="ARBA00022448"/>
    </source>
</evidence>
<dbReference type="Pfam" id="PF02378">
    <property type="entry name" value="PTS_EIIC"/>
    <property type="match status" value="1"/>
</dbReference>
<dbReference type="InterPro" id="IPR001633">
    <property type="entry name" value="EAL_dom"/>
</dbReference>
<dbReference type="GO" id="GO:0071111">
    <property type="term" value="F:cyclic-guanylate-specific phosphodiesterase activity"/>
    <property type="evidence" value="ECO:0007669"/>
    <property type="project" value="InterPro"/>
</dbReference>
<keyword evidence="2" id="KW-0813">Transport</keyword>
<feature type="transmembrane region" description="Helical" evidence="8">
    <location>
        <begin position="239"/>
        <end position="262"/>
    </location>
</feature>
<dbReference type="AlphaFoldDB" id="A0AAX2ACU3"/>
<proteinExistence type="predicted"/>
<keyword evidence="3" id="KW-1003">Cell membrane</keyword>
<evidence type="ECO:0000259" key="9">
    <source>
        <dbReference type="PROSITE" id="PS50883"/>
    </source>
</evidence>
<accession>A0AAX2ACU3</accession>
<dbReference type="Gene3D" id="3.20.20.450">
    <property type="entry name" value="EAL domain"/>
    <property type="match status" value="1"/>
</dbReference>
<dbReference type="RefSeq" id="WP_114839426.1">
    <property type="nucleotide sequence ID" value="NZ_CP031217.1"/>
</dbReference>
<feature type="transmembrane region" description="Helical" evidence="8">
    <location>
        <begin position="45"/>
        <end position="73"/>
    </location>
</feature>
<dbReference type="InterPro" id="IPR035919">
    <property type="entry name" value="EAL_sf"/>
</dbReference>
<keyword evidence="5 8" id="KW-0812">Transmembrane</keyword>
<dbReference type="Pfam" id="PF00563">
    <property type="entry name" value="EAL"/>
    <property type="match status" value="1"/>
</dbReference>
<feature type="transmembrane region" description="Helical" evidence="8">
    <location>
        <begin position="149"/>
        <end position="175"/>
    </location>
</feature>
<dbReference type="PANTHER" id="PTHR33121:SF70">
    <property type="entry name" value="SIGNALING PROTEIN YKOW"/>
    <property type="match status" value="1"/>
</dbReference>
<dbReference type="GO" id="GO:0009401">
    <property type="term" value="P:phosphoenolpyruvate-dependent sugar phosphotransferase system"/>
    <property type="evidence" value="ECO:0007669"/>
    <property type="project" value="InterPro"/>
</dbReference>
<evidence type="ECO:0000259" key="10">
    <source>
        <dbReference type="PROSITE" id="PS51105"/>
    </source>
</evidence>
<keyword evidence="6 8" id="KW-1133">Transmembrane helix</keyword>
<dbReference type="SMART" id="SM00052">
    <property type="entry name" value="EAL"/>
    <property type="match status" value="1"/>
</dbReference>
<evidence type="ECO:0000256" key="6">
    <source>
        <dbReference type="ARBA" id="ARBA00022989"/>
    </source>
</evidence>
<evidence type="ECO:0000256" key="5">
    <source>
        <dbReference type="ARBA" id="ARBA00022692"/>
    </source>
</evidence>
<feature type="transmembrane region" description="Helical" evidence="8">
    <location>
        <begin position="274"/>
        <end position="295"/>
    </location>
</feature>
<feature type="transmembrane region" description="Helical" evidence="8">
    <location>
        <begin position="196"/>
        <end position="219"/>
    </location>
</feature>
<dbReference type="GO" id="GO:0005886">
    <property type="term" value="C:plasma membrane"/>
    <property type="evidence" value="ECO:0007669"/>
    <property type="project" value="UniProtKB-SubCell"/>
</dbReference>
<evidence type="ECO:0000256" key="4">
    <source>
        <dbReference type="ARBA" id="ARBA00022597"/>
    </source>
</evidence>
<dbReference type="InterPro" id="IPR050706">
    <property type="entry name" value="Cyclic-di-GMP_PDE-like"/>
</dbReference>
<gene>
    <name evidence="11" type="ORF">ABIV_1610</name>
    <name evidence="12" type="ORF">CRV05_04150</name>
</gene>